<dbReference type="SUPFAM" id="SSF53756">
    <property type="entry name" value="UDP-Glycosyltransferase/glycogen phosphorylase"/>
    <property type="match status" value="1"/>
</dbReference>
<dbReference type="GO" id="GO:0080043">
    <property type="term" value="F:quercetin 3-O-glucosyltransferase activity"/>
    <property type="evidence" value="ECO:0007669"/>
    <property type="project" value="TreeGrafter"/>
</dbReference>
<dbReference type="AlphaFoldDB" id="A0A6J1D1I9"/>
<dbReference type="Proteomes" id="UP000504603">
    <property type="component" value="Unplaced"/>
</dbReference>
<accession>A0A6J1D1I9</accession>
<evidence type="ECO:0000256" key="3">
    <source>
        <dbReference type="ARBA" id="ARBA00022679"/>
    </source>
</evidence>
<dbReference type="PANTHER" id="PTHR11926:SF870">
    <property type="entry name" value="UDP-GLYCOSYLTRANSFERASE 75B1"/>
    <property type="match status" value="1"/>
</dbReference>
<evidence type="ECO:0000256" key="1">
    <source>
        <dbReference type="ARBA" id="ARBA00004721"/>
    </source>
</evidence>
<evidence type="ECO:0000256" key="6">
    <source>
        <dbReference type="ARBA" id="ARBA00074737"/>
    </source>
</evidence>
<dbReference type="RefSeq" id="XP_022147166.1">
    <property type="nucleotide sequence ID" value="XM_022291474.1"/>
</dbReference>
<organism evidence="7 8">
    <name type="scientific">Momordica charantia</name>
    <name type="common">Bitter gourd</name>
    <name type="synonym">Balsam pear</name>
    <dbReference type="NCBI Taxonomy" id="3673"/>
    <lineage>
        <taxon>Eukaryota</taxon>
        <taxon>Viridiplantae</taxon>
        <taxon>Streptophyta</taxon>
        <taxon>Embryophyta</taxon>
        <taxon>Tracheophyta</taxon>
        <taxon>Spermatophyta</taxon>
        <taxon>Magnoliopsida</taxon>
        <taxon>eudicotyledons</taxon>
        <taxon>Gunneridae</taxon>
        <taxon>Pentapetalae</taxon>
        <taxon>rosids</taxon>
        <taxon>fabids</taxon>
        <taxon>Cucurbitales</taxon>
        <taxon>Cucurbitaceae</taxon>
        <taxon>Momordiceae</taxon>
        <taxon>Momordica</taxon>
    </lineage>
</organism>
<evidence type="ECO:0000256" key="5">
    <source>
        <dbReference type="ARBA" id="ARBA00066953"/>
    </source>
</evidence>
<dbReference type="Gene3D" id="3.40.50.2000">
    <property type="entry name" value="Glycogen Phosphorylase B"/>
    <property type="match status" value="2"/>
</dbReference>
<comment type="catalytic activity">
    <reaction evidence="4">
        <text>mogrol + UDP-alpha-D-glucose = mogroside IE + UDP + H(+)</text>
        <dbReference type="Rhea" id="RHEA:52044"/>
        <dbReference type="ChEBI" id="CHEBI:15378"/>
        <dbReference type="ChEBI" id="CHEBI:58223"/>
        <dbReference type="ChEBI" id="CHEBI:58885"/>
        <dbReference type="ChEBI" id="CHEBI:138974"/>
        <dbReference type="ChEBI" id="CHEBI:138975"/>
        <dbReference type="EC" id="2.4.1.350"/>
    </reaction>
    <physiologicalReaction direction="left-to-right" evidence="4">
        <dbReference type="Rhea" id="RHEA:52045"/>
    </physiologicalReaction>
</comment>
<evidence type="ECO:0000313" key="8">
    <source>
        <dbReference type="RefSeq" id="XP_022147166.1"/>
    </source>
</evidence>
<reference evidence="8" key="1">
    <citation type="submission" date="2025-08" db="UniProtKB">
        <authorList>
            <consortium name="RefSeq"/>
        </authorList>
    </citation>
    <scope>IDENTIFICATION</scope>
    <source>
        <strain evidence="8">OHB3-1</strain>
    </source>
</reference>
<comment type="similarity">
    <text evidence="2">Belongs to the UDP-glycosyltransferase family.</text>
</comment>
<dbReference type="OrthoDB" id="5835829at2759"/>
<evidence type="ECO:0000256" key="4">
    <source>
        <dbReference type="ARBA" id="ARBA00050692"/>
    </source>
</evidence>
<dbReference type="CDD" id="cd03784">
    <property type="entry name" value="GT1_Gtf-like"/>
    <property type="match status" value="1"/>
</dbReference>
<dbReference type="GO" id="GO:0080044">
    <property type="term" value="F:quercetin 7-O-glucosyltransferase activity"/>
    <property type="evidence" value="ECO:0007669"/>
    <property type="project" value="TreeGrafter"/>
</dbReference>
<dbReference type="KEGG" id="mcha:111016176"/>
<dbReference type="Pfam" id="PF00201">
    <property type="entry name" value="UDPGT"/>
    <property type="match status" value="1"/>
</dbReference>
<dbReference type="FunFam" id="3.40.50.2000:FF:000019">
    <property type="entry name" value="Glycosyltransferase"/>
    <property type="match status" value="1"/>
</dbReference>
<dbReference type="GeneID" id="111016176"/>
<evidence type="ECO:0000256" key="2">
    <source>
        <dbReference type="ARBA" id="ARBA00009995"/>
    </source>
</evidence>
<sequence>MMRNKNHHFLLICFPSQGYINPSLQLAIRLANLGVAVTFATTVTASRRMNKTEPPPSPSPRLSFATFSDGFDDETLKPNANDLAHYFSELNRCGSQSMTDLITSSAHNGRPITFVIYSLLLSWAADVASTFGIASSLFFAQPATVLALYYYYFHGHGDAISTQLLQKDPSFSIQLPGLPSLTARDFPSFFSPSGPLAFFIPLMREQLEFLGRQGRARVLVNTFHTLEGEALGAIGELKMVAVGPLIQRGSIRGDLFQVTSEDYIEWLSSKAESSVIYISFGSICVLSDQQEEEIVGALFECGYTFLWVIRSKENEDQEEEDERIMKKFGGKGKIVRWCDQVQVLSHPSLGCFVTHCGWNSTLESLVYGVLMVGFPQQVDQATNAKLVEDVWRTGVRVKPNAKGIVERGEIRRCLDIVMGDTSLEKRGEMERNVKKWKELAREAIGEGGSSDVNLESFVMEIDGDGCI</sequence>
<gene>
    <name evidence="8" type="primary">LOC111016176</name>
</gene>
<name>A0A6J1D1I9_MOMCH</name>
<keyword evidence="3" id="KW-0808">Transferase</keyword>
<proteinExistence type="inferred from homology"/>
<dbReference type="InterPro" id="IPR002213">
    <property type="entry name" value="UDP_glucos_trans"/>
</dbReference>
<keyword evidence="7" id="KW-1185">Reference proteome</keyword>
<protein>
    <recommendedName>
        <fullName evidence="6">Mogroside I-E synthase</fullName>
        <ecNumber evidence="5">2.4.1.350</ecNumber>
    </recommendedName>
</protein>
<evidence type="ECO:0000313" key="7">
    <source>
        <dbReference type="Proteomes" id="UP000504603"/>
    </source>
</evidence>
<dbReference type="PANTHER" id="PTHR11926">
    <property type="entry name" value="GLUCOSYL/GLUCURONOSYL TRANSFERASES"/>
    <property type="match status" value="1"/>
</dbReference>
<dbReference type="EC" id="2.4.1.350" evidence="5"/>
<comment type="pathway">
    <text evidence="1">Secondary metabolite biosynthesis; terpenoid biosynthesis.</text>
</comment>